<dbReference type="FunCoup" id="A0A200Q5P1">
    <property type="interactions" value="1156"/>
</dbReference>
<dbReference type="PANTHER" id="PTHR33976:SF8">
    <property type="entry name" value="OS07G0645000 PROTEIN"/>
    <property type="match status" value="1"/>
</dbReference>
<dbReference type="OrthoDB" id="753138at2759"/>
<dbReference type="Proteomes" id="UP000195402">
    <property type="component" value="Unassembled WGS sequence"/>
</dbReference>
<dbReference type="OMA" id="SSENNWI"/>
<keyword evidence="5" id="KW-1185">Reference proteome</keyword>
<keyword evidence="1" id="KW-0812">Transmembrane</keyword>
<evidence type="ECO:0000313" key="4">
    <source>
        <dbReference type="EMBL" id="OVA05756.1"/>
    </source>
</evidence>
<keyword evidence="1" id="KW-0472">Membrane</keyword>
<reference evidence="4 5" key="1">
    <citation type="journal article" date="2017" name="Mol. Plant">
        <title>The Genome of Medicinal Plant Macleaya cordata Provides New Insights into Benzylisoquinoline Alkaloids Metabolism.</title>
        <authorList>
            <person name="Liu X."/>
            <person name="Liu Y."/>
            <person name="Huang P."/>
            <person name="Ma Y."/>
            <person name="Qing Z."/>
            <person name="Tang Q."/>
            <person name="Cao H."/>
            <person name="Cheng P."/>
            <person name="Zheng Y."/>
            <person name="Yuan Z."/>
            <person name="Zhou Y."/>
            <person name="Liu J."/>
            <person name="Tang Z."/>
            <person name="Zhuo Y."/>
            <person name="Zhang Y."/>
            <person name="Yu L."/>
            <person name="Huang J."/>
            <person name="Yang P."/>
            <person name="Peng Q."/>
            <person name="Zhang J."/>
            <person name="Jiang W."/>
            <person name="Zhang Z."/>
            <person name="Lin K."/>
            <person name="Ro D.K."/>
            <person name="Chen X."/>
            <person name="Xiong X."/>
            <person name="Shang Y."/>
            <person name="Huang S."/>
            <person name="Zeng J."/>
        </authorList>
    </citation>
    <scope>NUCLEOTIDE SEQUENCE [LARGE SCALE GENOMIC DNA]</scope>
    <source>
        <strain evidence="5">cv. BLH2017</strain>
        <tissue evidence="4">Root</tissue>
    </source>
</reference>
<feature type="transmembrane region" description="Helical" evidence="1">
    <location>
        <begin position="176"/>
        <end position="194"/>
    </location>
</feature>
<dbReference type="AlphaFoldDB" id="A0A200Q5P1"/>
<evidence type="ECO:0000256" key="2">
    <source>
        <dbReference type="SAM" id="SignalP"/>
    </source>
</evidence>
<dbReference type="EMBL" id="MVGT01003007">
    <property type="protein sequence ID" value="OVA05756.1"/>
    <property type="molecule type" value="Genomic_DNA"/>
</dbReference>
<dbReference type="InterPro" id="IPR045285">
    <property type="entry name" value="At5g19230-like"/>
</dbReference>
<organism evidence="4 5">
    <name type="scientific">Macleaya cordata</name>
    <name type="common">Five-seeded plume-poppy</name>
    <name type="synonym">Bocconia cordata</name>
    <dbReference type="NCBI Taxonomy" id="56857"/>
    <lineage>
        <taxon>Eukaryota</taxon>
        <taxon>Viridiplantae</taxon>
        <taxon>Streptophyta</taxon>
        <taxon>Embryophyta</taxon>
        <taxon>Tracheophyta</taxon>
        <taxon>Spermatophyta</taxon>
        <taxon>Magnoliopsida</taxon>
        <taxon>Ranunculales</taxon>
        <taxon>Papaveraceae</taxon>
        <taxon>Papaveroideae</taxon>
        <taxon>Macleaya</taxon>
    </lineage>
</organism>
<comment type="caution">
    <text evidence="4">The sequence shown here is derived from an EMBL/GenBank/DDBJ whole genome shotgun (WGS) entry which is preliminary data.</text>
</comment>
<keyword evidence="2" id="KW-0732">Signal</keyword>
<protein>
    <recommendedName>
        <fullName evidence="3">Uncharacterized GPI-anchored protein At5g19230-like domain-containing protein</fullName>
    </recommendedName>
</protein>
<feature type="domain" description="Uncharacterized GPI-anchored protein At5g19230-like" evidence="3">
    <location>
        <begin position="29"/>
        <end position="155"/>
    </location>
</feature>
<dbReference type="PANTHER" id="PTHR33976">
    <property type="entry name" value="OS07G0645000 PROTEIN"/>
    <property type="match status" value="1"/>
</dbReference>
<gene>
    <name evidence="4" type="ORF">BVC80_9037g5</name>
</gene>
<dbReference type="STRING" id="56857.A0A200Q5P1"/>
<evidence type="ECO:0000256" key="1">
    <source>
        <dbReference type="SAM" id="Phobius"/>
    </source>
</evidence>
<accession>A0A200Q5P1</accession>
<evidence type="ECO:0000313" key="5">
    <source>
        <dbReference type="Proteomes" id="UP000195402"/>
    </source>
</evidence>
<feature type="chain" id="PRO_5012080710" description="Uncharacterized GPI-anchored protein At5g19230-like domain-containing protein" evidence="2">
    <location>
        <begin position="26"/>
        <end position="195"/>
    </location>
</feature>
<sequence>MASLRLHFLLVLLPAILLLSHPVKSDDKEDNLLQGINSYRASLNLAALTKNDNADCLADEVADQLKSQPCSNTTGSFTVPGTESPFPNYPDLLAHCHLNITDTKDGVIMPVCVPNLDRTLVLSNFTQSQYNEYINNTKYTGVGIGSEDDWIVVVLSTNKPGGSFTRATSAALLPKAGLTFHLISLFLGFFLVLLS</sequence>
<proteinExistence type="predicted"/>
<feature type="signal peptide" evidence="2">
    <location>
        <begin position="1"/>
        <end position="25"/>
    </location>
</feature>
<name>A0A200Q5P1_MACCD</name>
<dbReference type="InParanoid" id="A0A200Q5P1"/>
<keyword evidence="1" id="KW-1133">Transmembrane helix</keyword>
<evidence type="ECO:0000259" key="3">
    <source>
        <dbReference type="Pfam" id="PF25884"/>
    </source>
</evidence>
<dbReference type="InterPro" id="IPR059083">
    <property type="entry name" value="At5g19230_dom"/>
</dbReference>
<dbReference type="Pfam" id="PF25884">
    <property type="entry name" value="At5g19230"/>
    <property type="match status" value="1"/>
</dbReference>